<dbReference type="Gramene" id="AET6Gv20790700.7">
    <property type="protein sequence ID" value="AET6Gv20790700.7"/>
    <property type="gene ID" value="AET6Gv20790700"/>
</dbReference>
<dbReference type="Proteomes" id="UP000015105">
    <property type="component" value="Chromosome 6D"/>
</dbReference>
<evidence type="ECO:0000313" key="2">
    <source>
        <dbReference type="EnsemblPlants" id="AET6Gv20790700.7"/>
    </source>
</evidence>
<reference evidence="2" key="4">
    <citation type="submission" date="2019-03" db="UniProtKB">
        <authorList>
            <consortium name="EnsemblPlants"/>
        </authorList>
    </citation>
    <scope>IDENTIFICATION</scope>
</reference>
<dbReference type="AlphaFoldDB" id="A0A453PNE8"/>
<accession>A0A453PNE8</accession>
<reference evidence="2" key="3">
    <citation type="journal article" date="2017" name="Nature">
        <title>Genome sequence of the progenitor of the wheat D genome Aegilops tauschii.</title>
        <authorList>
            <person name="Luo M.C."/>
            <person name="Gu Y.Q."/>
            <person name="Puiu D."/>
            <person name="Wang H."/>
            <person name="Twardziok S.O."/>
            <person name="Deal K.R."/>
            <person name="Huo N."/>
            <person name="Zhu T."/>
            <person name="Wang L."/>
            <person name="Wang Y."/>
            <person name="McGuire P.E."/>
            <person name="Liu S."/>
            <person name="Long H."/>
            <person name="Ramasamy R.K."/>
            <person name="Rodriguez J.C."/>
            <person name="Van S.L."/>
            <person name="Yuan L."/>
            <person name="Wang Z."/>
            <person name="Xia Z."/>
            <person name="Xiao L."/>
            <person name="Anderson O.D."/>
            <person name="Ouyang S."/>
            <person name="Liang Y."/>
            <person name="Zimin A.V."/>
            <person name="Pertea G."/>
            <person name="Qi P."/>
            <person name="Bennetzen J.L."/>
            <person name="Dai X."/>
            <person name="Dawson M.W."/>
            <person name="Muller H.G."/>
            <person name="Kugler K."/>
            <person name="Rivarola-Duarte L."/>
            <person name="Spannagl M."/>
            <person name="Mayer K.F.X."/>
            <person name="Lu F.H."/>
            <person name="Bevan M.W."/>
            <person name="Leroy P."/>
            <person name="Li P."/>
            <person name="You F.M."/>
            <person name="Sun Q."/>
            <person name="Liu Z."/>
            <person name="Lyons E."/>
            <person name="Wicker T."/>
            <person name="Salzberg S.L."/>
            <person name="Devos K.M."/>
            <person name="Dvorak J."/>
        </authorList>
    </citation>
    <scope>NUCLEOTIDE SEQUENCE [LARGE SCALE GENOMIC DNA]</scope>
    <source>
        <strain evidence="2">cv. AL8/78</strain>
    </source>
</reference>
<protein>
    <submittedName>
        <fullName evidence="2">Uncharacterized protein</fullName>
    </submittedName>
</protein>
<reference evidence="3" key="2">
    <citation type="journal article" date="2017" name="Nat. Plants">
        <title>The Aegilops tauschii genome reveals multiple impacts of transposons.</title>
        <authorList>
            <person name="Zhao G."/>
            <person name="Zou C."/>
            <person name="Li K."/>
            <person name="Wang K."/>
            <person name="Li T."/>
            <person name="Gao L."/>
            <person name="Zhang X."/>
            <person name="Wang H."/>
            <person name="Yang Z."/>
            <person name="Liu X."/>
            <person name="Jiang W."/>
            <person name="Mao L."/>
            <person name="Kong X."/>
            <person name="Jiao Y."/>
            <person name="Jia J."/>
        </authorList>
    </citation>
    <scope>NUCLEOTIDE SEQUENCE [LARGE SCALE GENOMIC DNA]</scope>
    <source>
        <strain evidence="3">cv. AL8/78</strain>
    </source>
</reference>
<feature type="region of interest" description="Disordered" evidence="1">
    <location>
        <begin position="1"/>
        <end position="84"/>
    </location>
</feature>
<keyword evidence="3" id="KW-1185">Reference proteome</keyword>
<name>A0A453PNE8_AEGTS</name>
<dbReference type="EnsemblPlants" id="AET6Gv20790700.7">
    <property type="protein sequence ID" value="AET6Gv20790700.7"/>
    <property type="gene ID" value="AET6Gv20790700"/>
</dbReference>
<sequence>GFQVFVAGGVRRQPKHPDPVPLALLPQNEEDLGIPADSNANSSCGQQLGGESRGGQRGDVRRRKDASATSSTQSTDRVNLDKKHNPLYTKKGEFQAEYYKVVNHMLTEDEFETAWAMLLDKYDL</sequence>
<evidence type="ECO:0000313" key="3">
    <source>
        <dbReference type="Proteomes" id="UP000015105"/>
    </source>
</evidence>
<proteinExistence type="predicted"/>
<organism evidence="2 3">
    <name type="scientific">Aegilops tauschii subsp. strangulata</name>
    <name type="common">Goatgrass</name>
    <dbReference type="NCBI Taxonomy" id="200361"/>
    <lineage>
        <taxon>Eukaryota</taxon>
        <taxon>Viridiplantae</taxon>
        <taxon>Streptophyta</taxon>
        <taxon>Embryophyta</taxon>
        <taxon>Tracheophyta</taxon>
        <taxon>Spermatophyta</taxon>
        <taxon>Magnoliopsida</taxon>
        <taxon>Liliopsida</taxon>
        <taxon>Poales</taxon>
        <taxon>Poaceae</taxon>
        <taxon>BOP clade</taxon>
        <taxon>Pooideae</taxon>
        <taxon>Triticodae</taxon>
        <taxon>Triticeae</taxon>
        <taxon>Triticinae</taxon>
        <taxon>Aegilops</taxon>
    </lineage>
</organism>
<evidence type="ECO:0000256" key="1">
    <source>
        <dbReference type="SAM" id="MobiDB-lite"/>
    </source>
</evidence>
<reference evidence="3" key="1">
    <citation type="journal article" date="2014" name="Science">
        <title>Ancient hybridizations among the ancestral genomes of bread wheat.</title>
        <authorList>
            <consortium name="International Wheat Genome Sequencing Consortium,"/>
            <person name="Marcussen T."/>
            <person name="Sandve S.R."/>
            <person name="Heier L."/>
            <person name="Spannagl M."/>
            <person name="Pfeifer M."/>
            <person name="Jakobsen K.S."/>
            <person name="Wulff B.B."/>
            <person name="Steuernagel B."/>
            <person name="Mayer K.F."/>
            <person name="Olsen O.A."/>
        </authorList>
    </citation>
    <scope>NUCLEOTIDE SEQUENCE [LARGE SCALE GENOMIC DNA]</scope>
    <source>
        <strain evidence="3">cv. AL8/78</strain>
    </source>
</reference>
<reference evidence="2" key="5">
    <citation type="journal article" date="2021" name="G3 (Bethesda)">
        <title>Aegilops tauschii genome assembly Aet v5.0 features greater sequence contiguity and improved annotation.</title>
        <authorList>
            <person name="Wang L."/>
            <person name="Zhu T."/>
            <person name="Rodriguez J.C."/>
            <person name="Deal K.R."/>
            <person name="Dubcovsky J."/>
            <person name="McGuire P.E."/>
            <person name="Lux T."/>
            <person name="Spannagl M."/>
            <person name="Mayer K.F.X."/>
            <person name="Baldrich P."/>
            <person name="Meyers B.C."/>
            <person name="Huo N."/>
            <person name="Gu Y.Q."/>
            <person name="Zhou H."/>
            <person name="Devos K.M."/>
            <person name="Bennetzen J.L."/>
            <person name="Unver T."/>
            <person name="Budak H."/>
            <person name="Gulick P.J."/>
            <person name="Galiba G."/>
            <person name="Kalapos B."/>
            <person name="Nelson D.R."/>
            <person name="Li P."/>
            <person name="You F.M."/>
            <person name="Luo M.C."/>
            <person name="Dvorak J."/>
        </authorList>
    </citation>
    <scope>NUCLEOTIDE SEQUENCE [LARGE SCALE GENOMIC DNA]</scope>
    <source>
        <strain evidence="2">cv. AL8/78</strain>
    </source>
</reference>